<protein>
    <recommendedName>
        <fullName evidence="5">Secreted protein</fullName>
    </recommendedName>
</protein>
<evidence type="ECO:0000256" key="1">
    <source>
        <dbReference type="SAM" id="MobiDB-lite"/>
    </source>
</evidence>
<dbReference type="RefSeq" id="WP_083154232.1">
    <property type="nucleotide sequence ID" value="NZ_AP022560.1"/>
</dbReference>
<name>A0AAD1M932_9MYCO</name>
<feature type="chain" id="PRO_5042296797" description="Secreted protein" evidence="2">
    <location>
        <begin position="32"/>
        <end position="76"/>
    </location>
</feature>
<keyword evidence="2" id="KW-0732">Signal</keyword>
<reference evidence="3 4" key="1">
    <citation type="journal article" date="2019" name="Emerg. Microbes Infect.">
        <title>Comprehensive subspecies identification of 175 nontuberculous mycobacteria species based on 7547 genomic profiles.</title>
        <authorList>
            <person name="Matsumoto Y."/>
            <person name="Kinjo T."/>
            <person name="Motooka D."/>
            <person name="Nabeya D."/>
            <person name="Jung N."/>
            <person name="Uechi K."/>
            <person name="Horii T."/>
            <person name="Iida T."/>
            <person name="Fujita J."/>
            <person name="Nakamura S."/>
        </authorList>
    </citation>
    <scope>NUCLEOTIDE SEQUENCE [LARGE SCALE GENOMIC DNA]</scope>
    <source>
        <strain evidence="3 4">JCM 6375</strain>
    </source>
</reference>
<evidence type="ECO:0000256" key="2">
    <source>
        <dbReference type="SAM" id="SignalP"/>
    </source>
</evidence>
<sequence>MNNIFATTVARVALPVVIGGAALSLAGIANAQTDPVGPGYQYAPTETAQPAPESQPGWQNHHGVTHVETIVPGYHR</sequence>
<keyword evidence="4" id="KW-1185">Reference proteome</keyword>
<dbReference type="EMBL" id="AP022560">
    <property type="protein sequence ID" value="BBX04140.1"/>
    <property type="molecule type" value="Genomic_DNA"/>
</dbReference>
<gene>
    <name evidence="3" type="ORF">MMOR_50760</name>
</gene>
<organism evidence="3 4">
    <name type="scientific">Mycolicibacterium moriokaense</name>
    <dbReference type="NCBI Taxonomy" id="39691"/>
    <lineage>
        <taxon>Bacteria</taxon>
        <taxon>Bacillati</taxon>
        <taxon>Actinomycetota</taxon>
        <taxon>Actinomycetes</taxon>
        <taxon>Mycobacteriales</taxon>
        <taxon>Mycobacteriaceae</taxon>
        <taxon>Mycolicibacterium</taxon>
    </lineage>
</organism>
<proteinExistence type="predicted"/>
<evidence type="ECO:0000313" key="4">
    <source>
        <dbReference type="Proteomes" id="UP000466681"/>
    </source>
</evidence>
<feature type="signal peptide" evidence="2">
    <location>
        <begin position="1"/>
        <end position="31"/>
    </location>
</feature>
<evidence type="ECO:0008006" key="5">
    <source>
        <dbReference type="Google" id="ProtNLM"/>
    </source>
</evidence>
<feature type="region of interest" description="Disordered" evidence="1">
    <location>
        <begin position="35"/>
        <end position="64"/>
    </location>
</feature>
<dbReference type="KEGG" id="mmor:MMOR_50760"/>
<accession>A0AAD1M932</accession>
<evidence type="ECO:0000313" key="3">
    <source>
        <dbReference type="EMBL" id="BBX04140.1"/>
    </source>
</evidence>
<dbReference type="Proteomes" id="UP000466681">
    <property type="component" value="Chromosome"/>
</dbReference>
<dbReference type="AlphaFoldDB" id="A0AAD1M932"/>